<dbReference type="Proteomes" id="UP000789739">
    <property type="component" value="Unassembled WGS sequence"/>
</dbReference>
<comment type="caution">
    <text evidence="1">The sequence shown here is derived from an EMBL/GenBank/DDBJ whole genome shotgun (WGS) entry which is preliminary data.</text>
</comment>
<name>A0A9N9GFL1_9GLOM</name>
<reference evidence="1" key="1">
    <citation type="submission" date="2021-06" db="EMBL/GenBank/DDBJ databases">
        <authorList>
            <person name="Kallberg Y."/>
            <person name="Tangrot J."/>
            <person name="Rosling A."/>
        </authorList>
    </citation>
    <scope>NUCLEOTIDE SEQUENCE</scope>
    <source>
        <strain evidence="1">BR232B</strain>
    </source>
</reference>
<keyword evidence="2" id="KW-1185">Reference proteome</keyword>
<proteinExistence type="predicted"/>
<accession>A0A9N9GFL1</accession>
<dbReference type="AlphaFoldDB" id="A0A9N9GFL1"/>
<protein>
    <submittedName>
        <fullName evidence="1">2326_t:CDS:1</fullName>
    </submittedName>
</protein>
<evidence type="ECO:0000313" key="2">
    <source>
        <dbReference type="Proteomes" id="UP000789739"/>
    </source>
</evidence>
<organism evidence="1 2">
    <name type="scientific">Paraglomus brasilianum</name>
    <dbReference type="NCBI Taxonomy" id="144538"/>
    <lineage>
        <taxon>Eukaryota</taxon>
        <taxon>Fungi</taxon>
        <taxon>Fungi incertae sedis</taxon>
        <taxon>Mucoromycota</taxon>
        <taxon>Glomeromycotina</taxon>
        <taxon>Glomeromycetes</taxon>
        <taxon>Paraglomerales</taxon>
        <taxon>Paraglomeraceae</taxon>
        <taxon>Paraglomus</taxon>
    </lineage>
</organism>
<dbReference type="EMBL" id="CAJVPI010001243">
    <property type="protein sequence ID" value="CAG8602756.1"/>
    <property type="molecule type" value="Genomic_DNA"/>
</dbReference>
<gene>
    <name evidence="1" type="ORF">PBRASI_LOCUS7735</name>
</gene>
<sequence length="91" mass="10229">MAYQGILFLLKFNNYQATWRVALTAYLISLESLPMFGTNHTNAEMVLGSFPTQTASKNNGFPESAMLDFARNQITTPNNFEDVKLSINPSY</sequence>
<evidence type="ECO:0000313" key="1">
    <source>
        <dbReference type="EMBL" id="CAG8602756.1"/>
    </source>
</evidence>